<protein>
    <submittedName>
        <fullName evidence="2">Uncharacterized protein</fullName>
    </submittedName>
</protein>
<sequence>MRALGRRGNKKTKIEPQGVGRRRGSGAVVMCGVLDRVQRACFCCVVFPATFTQLPSLFGAFFLSDPLLFPLVPPRPSTYRLTSRPATASRRLCDGRNNKMCRMRQKSQK</sequence>
<evidence type="ECO:0000313" key="2">
    <source>
        <dbReference type="EMBL" id="CCC50983.1"/>
    </source>
</evidence>
<organism evidence="2">
    <name type="scientific">Trypanosoma vivax (strain Y486)</name>
    <dbReference type="NCBI Taxonomy" id="1055687"/>
    <lineage>
        <taxon>Eukaryota</taxon>
        <taxon>Discoba</taxon>
        <taxon>Euglenozoa</taxon>
        <taxon>Kinetoplastea</taxon>
        <taxon>Metakinetoplastina</taxon>
        <taxon>Trypanosomatida</taxon>
        <taxon>Trypanosomatidae</taxon>
        <taxon>Trypanosoma</taxon>
        <taxon>Duttonella</taxon>
    </lineage>
</organism>
<proteinExistence type="predicted"/>
<dbReference type="EMBL" id="HE573026">
    <property type="protein sequence ID" value="CCC50983.1"/>
    <property type="molecule type" value="Genomic_DNA"/>
</dbReference>
<gene>
    <name evidence="2" type="ORF">TVY486_1000370</name>
</gene>
<reference evidence="2" key="1">
    <citation type="journal article" date="2012" name="Proc. Natl. Acad. Sci. U.S.A.">
        <title>Antigenic diversity is generated by distinct evolutionary mechanisms in African trypanosome species.</title>
        <authorList>
            <person name="Jackson A.P."/>
            <person name="Berry A."/>
            <person name="Aslett M."/>
            <person name="Allison H.C."/>
            <person name="Burton P."/>
            <person name="Vavrova-Anderson J."/>
            <person name="Brown R."/>
            <person name="Browne H."/>
            <person name="Corton N."/>
            <person name="Hauser H."/>
            <person name="Gamble J."/>
            <person name="Gilderthorp R."/>
            <person name="Marcello L."/>
            <person name="McQuillan J."/>
            <person name="Otto T.D."/>
            <person name="Quail M.A."/>
            <person name="Sanders M.J."/>
            <person name="van Tonder A."/>
            <person name="Ginger M.L."/>
            <person name="Field M.C."/>
            <person name="Barry J.D."/>
            <person name="Hertz-Fowler C."/>
            <person name="Berriman M."/>
        </authorList>
    </citation>
    <scope>NUCLEOTIDE SEQUENCE</scope>
    <source>
        <strain evidence="2">Y486</strain>
    </source>
</reference>
<accession>G0U535</accession>
<feature type="region of interest" description="Disordered" evidence="1">
    <location>
        <begin position="1"/>
        <end position="23"/>
    </location>
</feature>
<dbReference type="AlphaFoldDB" id="G0U535"/>
<name>G0U535_TRYVY</name>
<feature type="compositionally biased region" description="Basic residues" evidence="1">
    <location>
        <begin position="1"/>
        <end position="11"/>
    </location>
</feature>
<evidence type="ECO:0000256" key="1">
    <source>
        <dbReference type="SAM" id="MobiDB-lite"/>
    </source>
</evidence>